<dbReference type="AlphaFoldDB" id="A0A098VV91"/>
<proteinExistence type="predicted"/>
<evidence type="ECO:0000313" key="5">
    <source>
        <dbReference type="Proteomes" id="UP000029725"/>
    </source>
</evidence>
<dbReference type="HOGENOM" id="CLU_997778_0_0_1"/>
<dbReference type="VEuPathDB" id="MicrosporidiaDB:DI09_2p230"/>
<keyword evidence="5" id="KW-1185">Reference proteome</keyword>
<feature type="domain" description="Small ribosomal subunit protein uS10" evidence="3">
    <location>
        <begin position="76"/>
        <end position="162"/>
    </location>
</feature>
<dbReference type="SUPFAM" id="SSF54999">
    <property type="entry name" value="Ribosomal protein S10"/>
    <property type="match status" value="1"/>
</dbReference>
<name>A0A098VV91_9MICR</name>
<comment type="caution">
    <text evidence="4">The sequence shown here is derived from an EMBL/GenBank/DDBJ whole genome shotgun (WGS) entry which is preliminary data.</text>
</comment>
<protein>
    <submittedName>
        <fullName evidence="4">Mitochondrial of 30S ribosomal protein S10</fullName>
    </submittedName>
</protein>
<keyword evidence="2" id="KW-0687">Ribonucleoprotein</keyword>
<dbReference type="InterPro" id="IPR036838">
    <property type="entry name" value="Ribosomal_uS10_dom_sf"/>
</dbReference>
<dbReference type="EMBL" id="JMKJ01000222">
    <property type="protein sequence ID" value="KGG51646.1"/>
    <property type="molecule type" value="Genomic_DNA"/>
</dbReference>
<gene>
    <name evidence="4" type="ORF">DI09_2p230</name>
</gene>
<evidence type="ECO:0000313" key="4">
    <source>
        <dbReference type="EMBL" id="KGG51646.1"/>
    </source>
</evidence>
<dbReference type="GeneID" id="25259450"/>
<dbReference type="GO" id="GO:0005840">
    <property type="term" value="C:ribosome"/>
    <property type="evidence" value="ECO:0007669"/>
    <property type="project" value="UniProtKB-KW"/>
</dbReference>
<evidence type="ECO:0000259" key="3">
    <source>
        <dbReference type="SMART" id="SM01403"/>
    </source>
</evidence>
<evidence type="ECO:0000256" key="1">
    <source>
        <dbReference type="ARBA" id="ARBA00022980"/>
    </source>
</evidence>
<accession>A0A098VV91</accession>
<dbReference type="Gene3D" id="3.30.70.600">
    <property type="entry name" value="Ribosomal protein S10 domain"/>
    <property type="match status" value="1"/>
</dbReference>
<sequence length="279" mass="31908">MNSLIVTAKRVFTDARATGISNETINGMIEIFEKKKALAAVAADKNAASTGLDVGSIRDIFTRKSKDSSTCTRSIDVQLTSSDKSALVNYAEFCHRVACLMSFGSSGPLALRYDVRKWSILRSPFVDKTSFKQYERRTYKRLVRVYNAHPSLHQNKCVAELKFIDDKRNPRHRFRLIFSILIAKFHNQLGLFVFNPVVEKLAQYDKMKEQRYDVGENQLLPKCPQKEPGIRGMSNKAEDVRVKLPIGTMSNKLPMARVRIFDVHDVDYFMRKLHPSLKN</sequence>
<keyword evidence="1 4" id="KW-0689">Ribosomal protein</keyword>
<dbReference type="OrthoDB" id="366214at2759"/>
<dbReference type="GO" id="GO:1990904">
    <property type="term" value="C:ribonucleoprotein complex"/>
    <property type="evidence" value="ECO:0007669"/>
    <property type="project" value="UniProtKB-KW"/>
</dbReference>
<dbReference type="RefSeq" id="XP_013238073.1">
    <property type="nucleotide sequence ID" value="XM_013382619.1"/>
</dbReference>
<dbReference type="Pfam" id="PF00338">
    <property type="entry name" value="Ribosomal_S10"/>
    <property type="match status" value="1"/>
</dbReference>
<dbReference type="InterPro" id="IPR027486">
    <property type="entry name" value="Ribosomal_uS10_dom"/>
</dbReference>
<dbReference type="SMART" id="SM01403">
    <property type="entry name" value="Ribosomal_S10"/>
    <property type="match status" value="1"/>
</dbReference>
<dbReference type="Proteomes" id="UP000029725">
    <property type="component" value="Unassembled WGS sequence"/>
</dbReference>
<reference evidence="4 5" key="1">
    <citation type="submission" date="2014-04" db="EMBL/GenBank/DDBJ databases">
        <title>A new species of microsporidia sheds light on the evolution of extreme parasitism.</title>
        <authorList>
            <person name="Haag K.L."/>
            <person name="James T.Y."/>
            <person name="Larsson R."/>
            <person name="Schaer T.M."/>
            <person name="Refardt D."/>
            <person name="Pombert J.-F."/>
            <person name="Ebert D."/>
        </authorList>
    </citation>
    <scope>NUCLEOTIDE SEQUENCE [LARGE SCALE GENOMIC DNA]</scope>
    <source>
        <strain evidence="4 5">UGP3</strain>
        <tissue evidence="4">Spores</tissue>
    </source>
</reference>
<organism evidence="4 5">
    <name type="scientific">Mitosporidium daphniae</name>
    <dbReference type="NCBI Taxonomy" id="1485682"/>
    <lineage>
        <taxon>Eukaryota</taxon>
        <taxon>Fungi</taxon>
        <taxon>Fungi incertae sedis</taxon>
        <taxon>Microsporidia</taxon>
        <taxon>Mitosporidium</taxon>
    </lineage>
</organism>
<evidence type="ECO:0000256" key="2">
    <source>
        <dbReference type="ARBA" id="ARBA00023274"/>
    </source>
</evidence>